<keyword evidence="2" id="KW-0560">Oxidoreductase</keyword>
<proteinExistence type="predicted"/>
<dbReference type="RefSeq" id="WP_218393446.1">
    <property type="nucleotide sequence ID" value="NZ_JAHUZE010000003.1"/>
</dbReference>
<dbReference type="GO" id="GO:0004497">
    <property type="term" value="F:monooxygenase activity"/>
    <property type="evidence" value="ECO:0007669"/>
    <property type="project" value="UniProtKB-KW"/>
</dbReference>
<accession>A0ABS6T4S3</accession>
<keyword evidence="3" id="KW-1185">Reference proteome</keyword>
<reference evidence="2 3" key="1">
    <citation type="submission" date="2021-05" db="EMBL/GenBank/DDBJ databases">
        <title>Culturable bacteria isolated from Daya Bay.</title>
        <authorList>
            <person name="Zheng W."/>
            <person name="Yu S."/>
            <person name="Huang Y."/>
        </authorList>
    </citation>
    <scope>NUCLEOTIDE SEQUENCE [LARGE SCALE GENOMIC DNA]</scope>
    <source>
        <strain evidence="2 3">DP4N28-5</strain>
    </source>
</reference>
<dbReference type="PROSITE" id="PS51725">
    <property type="entry name" value="ABM"/>
    <property type="match status" value="1"/>
</dbReference>
<keyword evidence="2" id="KW-0503">Monooxygenase</keyword>
<evidence type="ECO:0000313" key="3">
    <source>
        <dbReference type="Proteomes" id="UP000756530"/>
    </source>
</evidence>
<protein>
    <submittedName>
        <fullName evidence="2">Antibiotic biosynthesis monooxygenase</fullName>
    </submittedName>
</protein>
<feature type="domain" description="ABM" evidence="1">
    <location>
        <begin position="2"/>
        <end position="96"/>
    </location>
</feature>
<sequence>MYKFIITIDCVPGGREQILARAPVAQAATRAEPGCLQYDFFACTDKPERLVFVETWQDRAAHDFHMEQDHTKDFITFHEQFHDRLVFETVQPAEDQ</sequence>
<gene>
    <name evidence="2" type="ORF">KJP28_15135</name>
</gene>
<dbReference type="PANTHER" id="PTHR33336">
    <property type="entry name" value="QUINOL MONOOXYGENASE YGIN-RELATED"/>
    <property type="match status" value="1"/>
</dbReference>
<dbReference type="EMBL" id="JAHUZE010000003">
    <property type="protein sequence ID" value="MBV7380263.1"/>
    <property type="molecule type" value="Genomic_DNA"/>
</dbReference>
<name>A0ABS6T4S3_9RHOB</name>
<organism evidence="2 3">
    <name type="scientific">Maritimibacter dapengensis</name>
    <dbReference type="NCBI Taxonomy" id="2836868"/>
    <lineage>
        <taxon>Bacteria</taxon>
        <taxon>Pseudomonadati</taxon>
        <taxon>Pseudomonadota</taxon>
        <taxon>Alphaproteobacteria</taxon>
        <taxon>Rhodobacterales</taxon>
        <taxon>Roseobacteraceae</taxon>
        <taxon>Maritimibacter</taxon>
    </lineage>
</organism>
<dbReference type="InterPro" id="IPR007138">
    <property type="entry name" value="ABM_dom"/>
</dbReference>
<evidence type="ECO:0000313" key="2">
    <source>
        <dbReference type="EMBL" id="MBV7380263.1"/>
    </source>
</evidence>
<dbReference type="PANTHER" id="PTHR33336:SF3">
    <property type="entry name" value="ABM DOMAIN-CONTAINING PROTEIN"/>
    <property type="match status" value="1"/>
</dbReference>
<comment type="caution">
    <text evidence="2">The sequence shown here is derived from an EMBL/GenBank/DDBJ whole genome shotgun (WGS) entry which is preliminary data.</text>
</comment>
<dbReference type="InterPro" id="IPR050744">
    <property type="entry name" value="AI-2_Isomerase_LsrG"/>
</dbReference>
<evidence type="ECO:0000259" key="1">
    <source>
        <dbReference type="PROSITE" id="PS51725"/>
    </source>
</evidence>
<dbReference type="Proteomes" id="UP000756530">
    <property type="component" value="Unassembled WGS sequence"/>
</dbReference>
<dbReference type="Pfam" id="PF03992">
    <property type="entry name" value="ABM"/>
    <property type="match status" value="1"/>
</dbReference>